<evidence type="ECO:0000313" key="4">
    <source>
        <dbReference type="Proteomes" id="UP000178187"/>
    </source>
</evidence>
<reference evidence="3 4" key="1">
    <citation type="journal article" date="2016" name="Nat. Commun.">
        <title>Thousands of microbial genomes shed light on interconnected biogeochemical processes in an aquifer system.</title>
        <authorList>
            <person name="Anantharaman K."/>
            <person name="Brown C.T."/>
            <person name="Hug L.A."/>
            <person name="Sharon I."/>
            <person name="Castelle C.J."/>
            <person name="Probst A.J."/>
            <person name="Thomas B.C."/>
            <person name="Singh A."/>
            <person name="Wilkins M.J."/>
            <person name="Karaoz U."/>
            <person name="Brodie E.L."/>
            <person name="Williams K.H."/>
            <person name="Hubbard S.S."/>
            <person name="Banfield J.F."/>
        </authorList>
    </citation>
    <scope>NUCLEOTIDE SEQUENCE [LARGE SCALE GENOMIC DNA]</scope>
</reference>
<dbReference type="AlphaFoldDB" id="A0A1G1L1S1"/>
<dbReference type="InterPro" id="IPR036196">
    <property type="entry name" value="Ptyr_pPase_sf"/>
</dbReference>
<accession>A0A1G1L1S1</accession>
<name>A0A1G1L1S1_9BACT</name>
<sequence length="129" mass="14655">MKKILFICVENSCRSQMAEGFAKNFGKNLIEVYSAGSKPSGMINPKAIEVMRELGIDISSQKSKGFKDLPVKDFDCVVTLGCGDQCPFMPAKQHLYWDIEDPKNKSIEIFRKVRDNIQYSIQKLIREST</sequence>
<dbReference type="PANTHER" id="PTHR43428:SF1">
    <property type="entry name" value="ARSENATE REDUCTASE"/>
    <property type="match status" value="1"/>
</dbReference>
<gene>
    <name evidence="3" type="ORF">A3G33_07735</name>
</gene>
<dbReference type="SUPFAM" id="SSF52788">
    <property type="entry name" value="Phosphotyrosine protein phosphatases I"/>
    <property type="match status" value="1"/>
</dbReference>
<proteinExistence type="predicted"/>
<dbReference type="PANTHER" id="PTHR43428">
    <property type="entry name" value="ARSENATE REDUCTASE"/>
    <property type="match status" value="1"/>
</dbReference>
<dbReference type="EMBL" id="MHFR01000014">
    <property type="protein sequence ID" value="OGW99113.1"/>
    <property type="molecule type" value="Genomic_DNA"/>
</dbReference>
<dbReference type="Pfam" id="PF01451">
    <property type="entry name" value="LMWPc"/>
    <property type="match status" value="1"/>
</dbReference>
<protein>
    <recommendedName>
        <fullName evidence="2">Phosphotyrosine protein phosphatase I domain-containing protein</fullName>
    </recommendedName>
</protein>
<dbReference type="Proteomes" id="UP000178187">
    <property type="component" value="Unassembled WGS sequence"/>
</dbReference>
<organism evidence="3 4">
    <name type="scientific">Candidatus Danuiimicrobium aquiferis</name>
    <dbReference type="NCBI Taxonomy" id="1801832"/>
    <lineage>
        <taxon>Bacteria</taxon>
        <taxon>Pseudomonadati</taxon>
        <taxon>Candidatus Omnitrophota</taxon>
        <taxon>Candidatus Danuiimicrobium</taxon>
    </lineage>
</organism>
<dbReference type="GO" id="GO:0046685">
    <property type="term" value="P:response to arsenic-containing substance"/>
    <property type="evidence" value="ECO:0007669"/>
    <property type="project" value="UniProtKB-KW"/>
</dbReference>
<evidence type="ECO:0000256" key="1">
    <source>
        <dbReference type="ARBA" id="ARBA00022849"/>
    </source>
</evidence>
<comment type="caution">
    <text evidence="3">The sequence shown here is derived from an EMBL/GenBank/DDBJ whole genome shotgun (WGS) entry which is preliminary data.</text>
</comment>
<evidence type="ECO:0000313" key="3">
    <source>
        <dbReference type="EMBL" id="OGW99113.1"/>
    </source>
</evidence>
<feature type="domain" description="Phosphotyrosine protein phosphatase I" evidence="2">
    <location>
        <begin position="2"/>
        <end position="127"/>
    </location>
</feature>
<dbReference type="CDD" id="cd16345">
    <property type="entry name" value="LMWP_ArsC"/>
    <property type="match status" value="1"/>
</dbReference>
<keyword evidence="1" id="KW-0059">Arsenical resistance</keyword>
<dbReference type="InterPro" id="IPR023485">
    <property type="entry name" value="Ptyr_pPase"/>
</dbReference>
<dbReference type="SMART" id="SM00226">
    <property type="entry name" value="LMWPc"/>
    <property type="match status" value="1"/>
</dbReference>
<dbReference type="Gene3D" id="3.40.50.2300">
    <property type="match status" value="1"/>
</dbReference>
<evidence type="ECO:0000259" key="2">
    <source>
        <dbReference type="SMART" id="SM00226"/>
    </source>
</evidence>